<sequence>MKTILSVLFISMSLTNISHAFTPEASPTGSIKRLIAYTKFGNGDVYVQLNTNSTSCSHGYFIDKSSAGYESTLSMLLAAYQANTSVTLYANPEKKWAGSSNSVCELYSVVYSR</sequence>
<evidence type="ECO:0000313" key="2">
    <source>
        <dbReference type="EMBL" id="GLQ75932.1"/>
    </source>
</evidence>
<dbReference type="RefSeq" id="WP_126606801.1">
    <property type="nucleotide sequence ID" value="NZ_AP025145.1"/>
</dbReference>
<protein>
    <submittedName>
        <fullName evidence="2">Uncharacterized protein</fullName>
    </submittedName>
</protein>
<organism evidence="2 3">
    <name type="scientific">Vibrio penaeicida</name>
    <dbReference type="NCBI Taxonomy" id="104609"/>
    <lineage>
        <taxon>Bacteria</taxon>
        <taxon>Pseudomonadati</taxon>
        <taxon>Pseudomonadota</taxon>
        <taxon>Gammaproteobacteria</taxon>
        <taxon>Vibrionales</taxon>
        <taxon>Vibrionaceae</taxon>
        <taxon>Vibrio</taxon>
    </lineage>
</organism>
<reference evidence="3" key="1">
    <citation type="journal article" date="2019" name="Int. J. Syst. Evol. Microbiol.">
        <title>The Global Catalogue of Microorganisms (GCM) 10K type strain sequencing project: providing services to taxonomists for standard genome sequencing and annotation.</title>
        <authorList>
            <consortium name="The Broad Institute Genomics Platform"/>
            <consortium name="The Broad Institute Genome Sequencing Center for Infectious Disease"/>
            <person name="Wu L."/>
            <person name="Ma J."/>
        </authorList>
    </citation>
    <scope>NUCLEOTIDE SEQUENCE [LARGE SCALE GENOMIC DNA]</scope>
    <source>
        <strain evidence="3">NBRC 15640</strain>
    </source>
</reference>
<feature type="chain" id="PRO_5043899097" evidence="1">
    <location>
        <begin position="21"/>
        <end position="113"/>
    </location>
</feature>
<keyword evidence="1" id="KW-0732">Signal</keyword>
<feature type="signal peptide" evidence="1">
    <location>
        <begin position="1"/>
        <end position="20"/>
    </location>
</feature>
<keyword evidence="3" id="KW-1185">Reference proteome</keyword>
<evidence type="ECO:0000313" key="3">
    <source>
        <dbReference type="Proteomes" id="UP001156690"/>
    </source>
</evidence>
<proteinExistence type="predicted"/>
<dbReference type="Proteomes" id="UP001156690">
    <property type="component" value="Unassembled WGS sequence"/>
</dbReference>
<evidence type="ECO:0000256" key="1">
    <source>
        <dbReference type="SAM" id="SignalP"/>
    </source>
</evidence>
<dbReference type="AlphaFoldDB" id="A0AAV5P1H6"/>
<accession>A0AAV5P1H6</accession>
<name>A0AAV5P1H6_9VIBR</name>
<gene>
    <name evidence="2" type="ORF">GCM10007932_52950</name>
</gene>
<dbReference type="EMBL" id="BSNX01000075">
    <property type="protein sequence ID" value="GLQ75932.1"/>
    <property type="molecule type" value="Genomic_DNA"/>
</dbReference>
<comment type="caution">
    <text evidence="2">The sequence shown here is derived from an EMBL/GenBank/DDBJ whole genome shotgun (WGS) entry which is preliminary data.</text>
</comment>